<accession>A0A381TAW9</accession>
<dbReference type="AlphaFoldDB" id="A0A381TAW9"/>
<name>A0A381TAW9_9ZZZZ</name>
<gene>
    <name evidence="1" type="ORF">METZ01_LOCUS65592</name>
</gene>
<evidence type="ECO:0000313" key="1">
    <source>
        <dbReference type="EMBL" id="SVA12738.1"/>
    </source>
</evidence>
<protein>
    <submittedName>
        <fullName evidence="1">Uncharacterized protein</fullName>
    </submittedName>
</protein>
<proteinExistence type="predicted"/>
<reference evidence="1" key="1">
    <citation type="submission" date="2018-05" db="EMBL/GenBank/DDBJ databases">
        <authorList>
            <person name="Lanie J.A."/>
            <person name="Ng W.-L."/>
            <person name="Kazmierczak K.M."/>
            <person name="Andrzejewski T.M."/>
            <person name="Davidsen T.M."/>
            <person name="Wayne K.J."/>
            <person name="Tettelin H."/>
            <person name="Glass J.I."/>
            <person name="Rusch D."/>
            <person name="Podicherti R."/>
            <person name="Tsui H.-C.T."/>
            <person name="Winkler M.E."/>
        </authorList>
    </citation>
    <scope>NUCLEOTIDE SEQUENCE</scope>
</reference>
<organism evidence="1">
    <name type="scientific">marine metagenome</name>
    <dbReference type="NCBI Taxonomy" id="408172"/>
    <lineage>
        <taxon>unclassified sequences</taxon>
        <taxon>metagenomes</taxon>
        <taxon>ecological metagenomes</taxon>
    </lineage>
</organism>
<sequence length="82" mass="9822">MNTEQKTNKATIRIYIDGKEMLYSHQNIVAAINNFLPYLTNDDLDEMKKTCHRLKDHRKQKEYLAKLETLKHSWPYPDTIKQ</sequence>
<dbReference type="EMBL" id="UINC01004223">
    <property type="protein sequence ID" value="SVA12738.1"/>
    <property type="molecule type" value="Genomic_DNA"/>
</dbReference>